<dbReference type="InterPro" id="IPR017853">
    <property type="entry name" value="GH"/>
</dbReference>
<evidence type="ECO:0000256" key="18">
    <source>
        <dbReference type="ARBA" id="ARBA00043078"/>
    </source>
</evidence>
<evidence type="ECO:0000256" key="9">
    <source>
        <dbReference type="ARBA" id="ARBA00022729"/>
    </source>
</evidence>
<evidence type="ECO:0000256" key="15">
    <source>
        <dbReference type="ARBA" id="ARBA00023326"/>
    </source>
</evidence>
<evidence type="ECO:0000313" key="22">
    <source>
        <dbReference type="Proteomes" id="UP000053424"/>
    </source>
</evidence>
<evidence type="ECO:0000256" key="7">
    <source>
        <dbReference type="ARBA" id="ARBA00022512"/>
    </source>
</evidence>
<dbReference type="GO" id="GO:0042973">
    <property type="term" value="F:glucan endo-1,3-beta-D-glucosidase activity"/>
    <property type="evidence" value="ECO:0007669"/>
    <property type="project" value="UniProtKB-EC"/>
</dbReference>
<evidence type="ECO:0000256" key="2">
    <source>
        <dbReference type="ARBA" id="ARBA00004191"/>
    </source>
</evidence>
<reference evidence="21 22" key="1">
    <citation type="submission" date="2014-04" db="EMBL/GenBank/DDBJ databases">
        <authorList>
            <consortium name="DOE Joint Genome Institute"/>
            <person name="Kuo A."/>
            <person name="Gay G."/>
            <person name="Dore J."/>
            <person name="Kohler A."/>
            <person name="Nagy L.G."/>
            <person name="Floudas D."/>
            <person name="Copeland A."/>
            <person name="Barry K.W."/>
            <person name="Cichocki N."/>
            <person name="Veneault-Fourrey C."/>
            <person name="LaButti K."/>
            <person name="Lindquist E.A."/>
            <person name="Lipzen A."/>
            <person name="Lundell T."/>
            <person name="Morin E."/>
            <person name="Murat C."/>
            <person name="Sun H."/>
            <person name="Tunlid A."/>
            <person name="Henrissat B."/>
            <person name="Grigoriev I.V."/>
            <person name="Hibbett D.S."/>
            <person name="Martin F."/>
            <person name="Nordberg H.P."/>
            <person name="Cantor M.N."/>
            <person name="Hua S.X."/>
        </authorList>
    </citation>
    <scope>NUCLEOTIDE SEQUENCE [LARGE SCALE GENOMIC DNA]</scope>
    <source>
        <strain evidence="22">h7</strain>
    </source>
</reference>
<evidence type="ECO:0000256" key="8">
    <source>
        <dbReference type="ARBA" id="ARBA00022525"/>
    </source>
</evidence>
<evidence type="ECO:0000256" key="19">
    <source>
        <dbReference type="RuleBase" id="RU004335"/>
    </source>
</evidence>
<gene>
    <name evidence="21" type="ORF">M413DRAFT_447282</name>
</gene>
<keyword evidence="8" id="KW-0964">Secreted</keyword>
<evidence type="ECO:0000256" key="17">
    <source>
        <dbReference type="ARBA" id="ARBA00042373"/>
    </source>
</evidence>
<evidence type="ECO:0000256" key="4">
    <source>
        <dbReference type="ARBA" id="ARBA00008773"/>
    </source>
</evidence>
<feature type="signal peptide" evidence="20">
    <location>
        <begin position="1"/>
        <end position="16"/>
    </location>
</feature>
<dbReference type="GO" id="GO:0005576">
    <property type="term" value="C:extracellular region"/>
    <property type="evidence" value="ECO:0007669"/>
    <property type="project" value="TreeGrafter"/>
</dbReference>
<keyword evidence="14" id="KW-0961">Cell wall biogenesis/degradation</keyword>
<evidence type="ECO:0000256" key="5">
    <source>
        <dbReference type="ARBA" id="ARBA00012780"/>
    </source>
</evidence>
<comment type="function">
    <text evidence="16">Glucanases play a role in cell expansion during growth, in cell-cell fusion during mating, and in spore release during sporulation. This enzyme may be involved in beta-glucan degradation. Active on laminarin and lichenan.</text>
</comment>
<evidence type="ECO:0000256" key="1">
    <source>
        <dbReference type="ARBA" id="ARBA00000382"/>
    </source>
</evidence>
<dbReference type="PANTHER" id="PTHR16631:SF17">
    <property type="entry name" value="GLUCAN ENDO-1,3-BETA-GLUCOSIDASE BTGC"/>
    <property type="match status" value="1"/>
</dbReference>
<dbReference type="GO" id="GO:0071555">
    <property type="term" value="P:cell wall organization"/>
    <property type="evidence" value="ECO:0007669"/>
    <property type="project" value="UniProtKB-KW"/>
</dbReference>
<feature type="chain" id="PRO_5002162409" description="glucan endo-1,3-beta-D-glucosidase" evidence="20">
    <location>
        <begin position="17"/>
        <end position="291"/>
    </location>
</feature>
<dbReference type="SUPFAM" id="SSF51445">
    <property type="entry name" value="(Trans)glycosidases"/>
    <property type="match status" value="1"/>
</dbReference>
<dbReference type="OrthoDB" id="941679at2759"/>
<reference evidence="22" key="2">
    <citation type="submission" date="2015-01" db="EMBL/GenBank/DDBJ databases">
        <title>Evolutionary Origins and Diversification of the Mycorrhizal Mutualists.</title>
        <authorList>
            <consortium name="DOE Joint Genome Institute"/>
            <consortium name="Mycorrhizal Genomics Consortium"/>
            <person name="Kohler A."/>
            <person name="Kuo A."/>
            <person name="Nagy L.G."/>
            <person name="Floudas D."/>
            <person name="Copeland A."/>
            <person name="Barry K.W."/>
            <person name="Cichocki N."/>
            <person name="Veneault-Fourrey C."/>
            <person name="LaButti K."/>
            <person name="Lindquist E.A."/>
            <person name="Lipzen A."/>
            <person name="Lundell T."/>
            <person name="Morin E."/>
            <person name="Murat C."/>
            <person name="Riley R."/>
            <person name="Ohm R."/>
            <person name="Sun H."/>
            <person name="Tunlid A."/>
            <person name="Henrissat B."/>
            <person name="Grigoriev I.V."/>
            <person name="Hibbett D.S."/>
            <person name="Martin F."/>
        </authorList>
    </citation>
    <scope>NUCLEOTIDE SEQUENCE [LARGE SCALE GENOMIC DNA]</scope>
    <source>
        <strain evidence="22">h7</strain>
    </source>
</reference>
<proteinExistence type="inferred from homology"/>
<dbReference type="GO" id="GO:0005886">
    <property type="term" value="C:plasma membrane"/>
    <property type="evidence" value="ECO:0007669"/>
    <property type="project" value="UniProtKB-SubCell"/>
</dbReference>
<comment type="subcellular location">
    <subcellularLocation>
        <location evidence="3">Cell membrane</location>
        <topology evidence="3">Single-pass type II membrane protein</topology>
    </subcellularLocation>
    <subcellularLocation>
        <location evidence="2">Secreted</location>
        <location evidence="2">Cell wall</location>
    </subcellularLocation>
</comment>
<dbReference type="InterPro" id="IPR000490">
    <property type="entry name" value="Glyco_hydro_17"/>
</dbReference>
<dbReference type="Proteomes" id="UP000053424">
    <property type="component" value="Unassembled WGS sequence"/>
</dbReference>
<keyword evidence="13" id="KW-0119">Carbohydrate metabolism</keyword>
<comment type="similarity">
    <text evidence="4 19">Belongs to the glycosyl hydrolase 17 family.</text>
</comment>
<keyword evidence="12" id="KW-0325">Glycoprotein</keyword>
<dbReference type="EC" id="3.2.1.39" evidence="5"/>
<protein>
    <recommendedName>
        <fullName evidence="5">glucan endo-1,3-beta-D-glucosidase</fullName>
        <ecNumber evidence="5">3.2.1.39</ecNumber>
    </recommendedName>
    <alternativeName>
        <fullName evidence="18">Endo-1,3-beta-glucanase btgC</fullName>
    </alternativeName>
    <alternativeName>
        <fullName evidence="17">Laminarinase btgC</fullName>
    </alternativeName>
</protein>
<keyword evidence="22" id="KW-1185">Reference proteome</keyword>
<evidence type="ECO:0000256" key="20">
    <source>
        <dbReference type="SAM" id="SignalP"/>
    </source>
</evidence>
<evidence type="ECO:0000256" key="6">
    <source>
        <dbReference type="ARBA" id="ARBA00022475"/>
    </source>
</evidence>
<evidence type="ECO:0000256" key="3">
    <source>
        <dbReference type="ARBA" id="ARBA00004401"/>
    </source>
</evidence>
<comment type="catalytic activity">
    <reaction evidence="1">
        <text>Hydrolysis of (1-&gt;3)-beta-D-glucosidic linkages in (1-&gt;3)-beta-D-glucans.</text>
        <dbReference type="EC" id="3.2.1.39"/>
    </reaction>
</comment>
<dbReference type="GO" id="GO:0000272">
    <property type="term" value="P:polysaccharide catabolic process"/>
    <property type="evidence" value="ECO:0007669"/>
    <property type="project" value="UniProtKB-KW"/>
</dbReference>
<accession>A0A0C3C510</accession>
<evidence type="ECO:0000256" key="13">
    <source>
        <dbReference type="ARBA" id="ARBA00023277"/>
    </source>
</evidence>
<keyword evidence="9 20" id="KW-0732">Signal</keyword>
<dbReference type="Pfam" id="PF00332">
    <property type="entry name" value="Glyco_hydro_17"/>
    <property type="match status" value="1"/>
</dbReference>
<evidence type="ECO:0000256" key="11">
    <source>
        <dbReference type="ARBA" id="ARBA00023136"/>
    </source>
</evidence>
<evidence type="ECO:0000256" key="16">
    <source>
        <dbReference type="ARBA" id="ARBA00037649"/>
    </source>
</evidence>
<keyword evidence="11" id="KW-0472">Membrane</keyword>
<dbReference type="InterPro" id="IPR050732">
    <property type="entry name" value="Beta-glucan_modifiers"/>
</dbReference>
<evidence type="ECO:0000256" key="12">
    <source>
        <dbReference type="ARBA" id="ARBA00023180"/>
    </source>
</evidence>
<dbReference type="EMBL" id="KN831786">
    <property type="protein sequence ID" value="KIM39349.1"/>
    <property type="molecule type" value="Genomic_DNA"/>
</dbReference>
<keyword evidence="6" id="KW-1003">Cell membrane</keyword>
<dbReference type="STRING" id="686832.A0A0C3C510"/>
<dbReference type="HOGENOM" id="CLU_082781_0_0_1"/>
<evidence type="ECO:0000256" key="10">
    <source>
        <dbReference type="ARBA" id="ARBA00022801"/>
    </source>
</evidence>
<dbReference type="PANTHER" id="PTHR16631">
    <property type="entry name" value="GLUCAN 1,3-BETA-GLUCOSIDASE"/>
    <property type="match status" value="1"/>
</dbReference>
<name>A0A0C3C510_HEBCY</name>
<keyword evidence="10 21" id="KW-0378">Hydrolase</keyword>
<organism evidence="21 22">
    <name type="scientific">Hebeloma cylindrosporum</name>
    <dbReference type="NCBI Taxonomy" id="76867"/>
    <lineage>
        <taxon>Eukaryota</taxon>
        <taxon>Fungi</taxon>
        <taxon>Dikarya</taxon>
        <taxon>Basidiomycota</taxon>
        <taxon>Agaricomycotina</taxon>
        <taxon>Agaricomycetes</taxon>
        <taxon>Agaricomycetidae</taxon>
        <taxon>Agaricales</taxon>
        <taxon>Agaricineae</taxon>
        <taxon>Hymenogastraceae</taxon>
        <taxon>Hebeloma</taxon>
    </lineage>
</organism>
<dbReference type="GO" id="GO:0009986">
    <property type="term" value="C:cell surface"/>
    <property type="evidence" value="ECO:0007669"/>
    <property type="project" value="TreeGrafter"/>
</dbReference>
<keyword evidence="15" id="KW-0624">Polysaccharide degradation</keyword>
<sequence>MFTTLIAALLVLPALAKNHFAGITASNSIGGTGSYTCRTQAQWNQLANDAKAQGFGAIRILAFDCNALDLASSAAKAAGLQVMAGIYVSGTIAAGAAQIDADVQTFRAAYGKYGAERYIGLTIGNEVNDSAANIMAKVSGVRATLRGAGISTPVSTVHVWVTIRDNKPFCDGDFIGANAHAFFDGHQTSAQAGDFLSKIVYPALKQACPGKKIYITESGWPSRGGSFGVAVASVADERTAIEKLNCASRDNPSIPVFAFEYDDQLWKSNDNERSFGIFGKIPLNGGALDAC</sequence>
<dbReference type="GO" id="GO:0009277">
    <property type="term" value="C:fungal-type cell wall"/>
    <property type="evidence" value="ECO:0007669"/>
    <property type="project" value="TreeGrafter"/>
</dbReference>
<dbReference type="Gene3D" id="3.20.20.80">
    <property type="entry name" value="Glycosidases"/>
    <property type="match status" value="2"/>
</dbReference>
<evidence type="ECO:0000313" key="21">
    <source>
        <dbReference type="EMBL" id="KIM39349.1"/>
    </source>
</evidence>
<dbReference type="AlphaFoldDB" id="A0A0C3C510"/>
<keyword evidence="7" id="KW-0134">Cell wall</keyword>
<evidence type="ECO:0000256" key="14">
    <source>
        <dbReference type="ARBA" id="ARBA00023316"/>
    </source>
</evidence>